<dbReference type="SUPFAM" id="SSF51445">
    <property type="entry name" value="(Trans)glycosidases"/>
    <property type="match status" value="1"/>
</dbReference>
<protein>
    <recommendedName>
        <fullName evidence="3">Alpha-galactosidase</fullName>
    </recommendedName>
</protein>
<evidence type="ECO:0000313" key="1">
    <source>
        <dbReference type="EMBL" id="MCY9698431.1"/>
    </source>
</evidence>
<dbReference type="RefSeq" id="WP_268618844.1">
    <property type="nucleotide sequence ID" value="NZ_JAMDMX010000268.1"/>
</dbReference>
<reference evidence="1 2" key="1">
    <citation type="submission" date="2022-05" db="EMBL/GenBank/DDBJ databases">
        <title>Genome Sequencing of Bee-Associated Microbes.</title>
        <authorList>
            <person name="Dunlap C."/>
        </authorList>
    </citation>
    <scope>NUCLEOTIDE SEQUENCE [LARGE SCALE GENOMIC DNA]</scope>
    <source>
        <strain evidence="1 2">NRRL B-14421</strain>
    </source>
</reference>
<comment type="caution">
    <text evidence="1">The sequence shown here is derived from an EMBL/GenBank/DDBJ whole genome shotgun (WGS) entry which is preliminary data.</text>
</comment>
<sequence>MQVYSGNSSWITAAQIKAQSDAMHTSLQSHGYNYINVDAGWNGSIDGYGRPVPSSTLYPNGITAGCLLFP</sequence>
<dbReference type="Proteomes" id="UP001527099">
    <property type="component" value="Unassembled WGS sequence"/>
</dbReference>
<gene>
    <name evidence="1" type="ORF">M5X19_37195</name>
</gene>
<name>A0ABT4GQF3_9BACL</name>
<dbReference type="Gene3D" id="3.20.20.70">
    <property type="entry name" value="Aldolase class I"/>
    <property type="match status" value="1"/>
</dbReference>
<keyword evidence="2" id="KW-1185">Reference proteome</keyword>
<accession>A0ABT4GQF3</accession>
<organism evidence="1 2">
    <name type="scientific">Paenibacillus alginolyticus</name>
    <dbReference type="NCBI Taxonomy" id="59839"/>
    <lineage>
        <taxon>Bacteria</taxon>
        <taxon>Bacillati</taxon>
        <taxon>Bacillota</taxon>
        <taxon>Bacilli</taxon>
        <taxon>Bacillales</taxon>
        <taxon>Paenibacillaceae</taxon>
        <taxon>Paenibacillus</taxon>
    </lineage>
</organism>
<dbReference type="EMBL" id="JAMDMX010000268">
    <property type="protein sequence ID" value="MCY9698431.1"/>
    <property type="molecule type" value="Genomic_DNA"/>
</dbReference>
<feature type="non-terminal residue" evidence="1">
    <location>
        <position position="1"/>
    </location>
</feature>
<dbReference type="InterPro" id="IPR013785">
    <property type="entry name" value="Aldolase_TIM"/>
</dbReference>
<evidence type="ECO:0008006" key="3">
    <source>
        <dbReference type="Google" id="ProtNLM"/>
    </source>
</evidence>
<dbReference type="InterPro" id="IPR017853">
    <property type="entry name" value="GH"/>
</dbReference>
<proteinExistence type="predicted"/>
<evidence type="ECO:0000313" key="2">
    <source>
        <dbReference type="Proteomes" id="UP001527099"/>
    </source>
</evidence>